<evidence type="ECO:0008006" key="5">
    <source>
        <dbReference type="Google" id="ProtNLM"/>
    </source>
</evidence>
<dbReference type="EMBL" id="VDFR01000063">
    <property type="protein sequence ID" value="TNC45980.1"/>
    <property type="molecule type" value="Genomic_DNA"/>
</dbReference>
<sequence>MTPPRTLTVLVVAGLLTLAGCGTDSDRSPSEVESEKPAATSSTAEATPSATPRLEAGGLVITVSIADGKVRPLGKAYDARVGETITVDVTSDAEDELHLHAEPEQSFDVTPGTQSFTFEVDVPGSVTLESHDVGGTIATIDVRP</sequence>
<evidence type="ECO:0000256" key="1">
    <source>
        <dbReference type="SAM" id="MobiDB-lite"/>
    </source>
</evidence>
<dbReference type="PROSITE" id="PS51257">
    <property type="entry name" value="PROKAR_LIPOPROTEIN"/>
    <property type="match status" value="1"/>
</dbReference>
<comment type="caution">
    <text evidence="3">The sequence shown here is derived from an EMBL/GenBank/DDBJ whole genome shotgun (WGS) entry which is preliminary data.</text>
</comment>
<proteinExistence type="predicted"/>
<dbReference type="Proteomes" id="UP000306740">
    <property type="component" value="Unassembled WGS sequence"/>
</dbReference>
<protein>
    <recommendedName>
        <fullName evidence="5">EfeO-type cupredoxin-like domain-containing protein</fullName>
    </recommendedName>
</protein>
<feature type="compositionally biased region" description="Basic and acidic residues" evidence="1">
    <location>
        <begin position="24"/>
        <end position="36"/>
    </location>
</feature>
<organism evidence="3 4">
    <name type="scientific">Mumia zhuanghuii</name>
    <dbReference type="NCBI Taxonomy" id="2585211"/>
    <lineage>
        <taxon>Bacteria</taxon>
        <taxon>Bacillati</taxon>
        <taxon>Actinomycetota</taxon>
        <taxon>Actinomycetes</taxon>
        <taxon>Propionibacteriales</taxon>
        <taxon>Nocardioidaceae</taxon>
        <taxon>Mumia</taxon>
    </lineage>
</organism>
<evidence type="ECO:0000313" key="2">
    <source>
        <dbReference type="EMBL" id="TNC41748.1"/>
    </source>
</evidence>
<feature type="region of interest" description="Disordered" evidence="1">
    <location>
        <begin position="22"/>
        <end position="53"/>
    </location>
</feature>
<evidence type="ECO:0000313" key="4">
    <source>
        <dbReference type="Proteomes" id="UP000306740"/>
    </source>
</evidence>
<dbReference type="OrthoDB" id="3748691at2"/>
<reference evidence="3 4" key="1">
    <citation type="submission" date="2019-05" db="EMBL/GenBank/DDBJ databases">
        <title>Mumia sp. nov., isolated from the intestinal contents of plateau pika (Ochotona curzoniae) in the Qinghai-Tibet plateau of China.</title>
        <authorList>
            <person name="Tian Z."/>
        </authorList>
    </citation>
    <scope>NUCLEOTIDE SEQUENCE [LARGE SCALE GENOMIC DNA]</scope>
    <source>
        <strain evidence="4">527</strain>
        <strain evidence="3">Z527</strain>
    </source>
</reference>
<gene>
    <name evidence="3" type="ORF">FHE65_14065</name>
    <name evidence="2" type="ORF">FHE65_22200</name>
</gene>
<dbReference type="RefSeq" id="WP_139084853.1">
    <property type="nucleotide sequence ID" value="NZ_VDFR01000063.1"/>
</dbReference>
<evidence type="ECO:0000313" key="3">
    <source>
        <dbReference type="EMBL" id="TNC45980.1"/>
    </source>
</evidence>
<dbReference type="EMBL" id="VDFR01000104">
    <property type="protein sequence ID" value="TNC41748.1"/>
    <property type="molecule type" value="Genomic_DNA"/>
</dbReference>
<accession>A0A5C4MMV9</accession>
<name>A0A5C4MMV9_9ACTN</name>
<feature type="compositionally biased region" description="Low complexity" evidence="1">
    <location>
        <begin position="37"/>
        <end position="52"/>
    </location>
</feature>
<dbReference type="AlphaFoldDB" id="A0A5C4MMV9"/>